<reference evidence="1 2" key="1">
    <citation type="journal article" date="2023" name="Chemosphere">
        <title>Whole genome analysis of Flavobacterium aziz-sancarii sp. nov., isolated from Ardley Island (Antarctica), revealed a rich resistome and bioremediation potential.</title>
        <authorList>
            <person name="Otur C."/>
            <person name="Okay S."/>
            <person name="Kurt-Kizildogan A."/>
        </authorList>
    </citation>
    <scope>NUCLEOTIDE SEQUENCE [LARGE SCALE GENOMIC DNA]</scope>
    <source>
        <strain evidence="1 2">AC</strain>
    </source>
</reference>
<name>A0ABT4W930_9FLAO</name>
<accession>A0ABT4W930</accession>
<dbReference type="Proteomes" id="UP001212170">
    <property type="component" value="Unassembled WGS sequence"/>
</dbReference>
<gene>
    <name evidence="1" type="ORF">NJT12_05380</name>
</gene>
<keyword evidence="2" id="KW-1185">Reference proteome</keyword>
<dbReference type="EMBL" id="JAMZNK010000005">
    <property type="protein sequence ID" value="MDA6069049.1"/>
    <property type="molecule type" value="Genomic_DNA"/>
</dbReference>
<evidence type="ECO:0000313" key="2">
    <source>
        <dbReference type="Proteomes" id="UP001212170"/>
    </source>
</evidence>
<dbReference type="RefSeq" id="WP_271334880.1">
    <property type="nucleotide sequence ID" value="NZ_JAMZNK010000005.1"/>
</dbReference>
<sequence>MTNQDVFDINIPILVIGFKINALIKTLSPEQQEIFKDCMEDAKTTIREGIGKHLTEEKLDEICEILDVH</sequence>
<protein>
    <submittedName>
        <fullName evidence="1">Uncharacterized protein</fullName>
    </submittedName>
</protein>
<comment type="caution">
    <text evidence="1">The sequence shown here is derived from an EMBL/GenBank/DDBJ whole genome shotgun (WGS) entry which is preliminary data.</text>
</comment>
<organism evidence="1 2">
    <name type="scientific">Flavobacterium azizsancarii</name>
    <dbReference type="NCBI Taxonomy" id="2961580"/>
    <lineage>
        <taxon>Bacteria</taxon>
        <taxon>Pseudomonadati</taxon>
        <taxon>Bacteroidota</taxon>
        <taxon>Flavobacteriia</taxon>
        <taxon>Flavobacteriales</taxon>
        <taxon>Flavobacteriaceae</taxon>
        <taxon>Flavobacterium</taxon>
    </lineage>
</organism>
<evidence type="ECO:0000313" key="1">
    <source>
        <dbReference type="EMBL" id="MDA6069049.1"/>
    </source>
</evidence>
<proteinExistence type="predicted"/>